<dbReference type="RefSeq" id="XP_029227026.1">
    <property type="nucleotide sequence ID" value="XM_029372851.1"/>
</dbReference>
<organism evidence="2 3">
    <name type="scientific">Trypanosoma conorhini</name>
    <dbReference type="NCBI Taxonomy" id="83891"/>
    <lineage>
        <taxon>Eukaryota</taxon>
        <taxon>Discoba</taxon>
        <taxon>Euglenozoa</taxon>
        <taxon>Kinetoplastea</taxon>
        <taxon>Metakinetoplastina</taxon>
        <taxon>Trypanosomatida</taxon>
        <taxon>Trypanosomatidae</taxon>
        <taxon>Trypanosoma</taxon>
    </lineage>
</organism>
<feature type="region of interest" description="Disordered" evidence="1">
    <location>
        <begin position="59"/>
        <end position="121"/>
    </location>
</feature>
<reference evidence="2 3" key="1">
    <citation type="journal article" date="2018" name="BMC Genomics">
        <title>Genomic comparison of Trypanosoma conorhini and Trypanosoma rangeli to Trypanosoma cruzi strains of high and low virulence.</title>
        <authorList>
            <person name="Bradwell K.R."/>
            <person name="Koparde V.N."/>
            <person name="Matveyev A.V."/>
            <person name="Serrano M.G."/>
            <person name="Alves J.M."/>
            <person name="Parikh H."/>
            <person name="Huang B."/>
            <person name="Lee V."/>
            <person name="Espinosa-Alvarez O."/>
            <person name="Ortiz P.A."/>
            <person name="Costa-Martins A.G."/>
            <person name="Teixeira M.M."/>
            <person name="Buck G.A."/>
        </authorList>
    </citation>
    <scope>NUCLEOTIDE SEQUENCE [LARGE SCALE GENOMIC DNA]</scope>
    <source>
        <strain evidence="2 3">025E</strain>
    </source>
</reference>
<feature type="non-terminal residue" evidence="2">
    <location>
        <position position="133"/>
    </location>
</feature>
<sequence length="133" mass="13776">MHGKSPRVGLLVDSRLITKRQWSGCCSAFKDSSDALMRAAQADPSDICLFSQTSPQLPAGGAQCAPLSLHHPSSTRSRGGSGTSEVQGGGGGKWRGEGGPSGGHQRMTLHKARSRSVGTGGQSPPTVMYVLCI</sequence>
<keyword evidence="3" id="KW-1185">Reference proteome</keyword>
<dbReference type="AlphaFoldDB" id="A0A422P8L6"/>
<protein>
    <submittedName>
        <fullName evidence="2">Uncharacterized protein</fullName>
    </submittedName>
</protein>
<evidence type="ECO:0000256" key="1">
    <source>
        <dbReference type="SAM" id="MobiDB-lite"/>
    </source>
</evidence>
<comment type="caution">
    <text evidence="2">The sequence shown here is derived from an EMBL/GenBank/DDBJ whole genome shotgun (WGS) entry which is preliminary data.</text>
</comment>
<proteinExistence type="predicted"/>
<feature type="compositionally biased region" description="Gly residues" evidence="1">
    <location>
        <begin position="79"/>
        <end position="102"/>
    </location>
</feature>
<name>A0A422P8L6_9TRYP</name>
<gene>
    <name evidence="2" type="ORF">Tco025E_05961</name>
</gene>
<accession>A0A422P8L6</accession>
<dbReference type="Proteomes" id="UP000284403">
    <property type="component" value="Unassembled WGS sequence"/>
</dbReference>
<evidence type="ECO:0000313" key="3">
    <source>
        <dbReference type="Proteomes" id="UP000284403"/>
    </source>
</evidence>
<evidence type="ECO:0000313" key="2">
    <source>
        <dbReference type="EMBL" id="RNF14063.1"/>
    </source>
</evidence>
<dbReference type="EMBL" id="MKKU01000379">
    <property type="protein sequence ID" value="RNF14063.1"/>
    <property type="molecule type" value="Genomic_DNA"/>
</dbReference>
<dbReference type="GeneID" id="40319572"/>